<dbReference type="EMBL" id="BKCJ010003250">
    <property type="protein sequence ID" value="GEU53926.1"/>
    <property type="molecule type" value="Genomic_DNA"/>
</dbReference>
<evidence type="ECO:0000313" key="1">
    <source>
        <dbReference type="EMBL" id="GEU53926.1"/>
    </source>
</evidence>
<protein>
    <submittedName>
        <fullName evidence="1">Uncharacterized protein</fullName>
    </submittedName>
</protein>
<dbReference type="AlphaFoldDB" id="A0A6L2KXF9"/>
<gene>
    <name evidence="1" type="ORF">Tci_025904</name>
</gene>
<sequence>MEKILLDSEESSSSVEKIIVEVSCYIFDSESESEFENSDYYDNSTNYGLFVDNDDDQEAFHDVIESASENVDKNHIVSQKNHDESEVDHNDSKEKDHLVNKLIAEFNQKIAKCQKRIEKANQQSTDLEN</sequence>
<proteinExistence type="predicted"/>
<comment type="caution">
    <text evidence="1">The sequence shown here is derived from an EMBL/GenBank/DDBJ whole genome shotgun (WGS) entry which is preliminary data.</text>
</comment>
<accession>A0A6L2KXF9</accession>
<name>A0A6L2KXF9_TANCI</name>
<reference evidence="1" key="1">
    <citation type="journal article" date="2019" name="Sci. Rep.">
        <title>Draft genome of Tanacetum cinerariifolium, the natural source of mosquito coil.</title>
        <authorList>
            <person name="Yamashiro T."/>
            <person name="Shiraishi A."/>
            <person name="Satake H."/>
            <person name="Nakayama K."/>
        </authorList>
    </citation>
    <scope>NUCLEOTIDE SEQUENCE</scope>
</reference>
<organism evidence="1">
    <name type="scientific">Tanacetum cinerariifolium</name>
    <name type="common">Dalmatian daisy</name>
    <name type="synonym">Chrysanthemum cinerariifolium</name>
    <dbReference type="NCBI Taxonomy" id="118510"/>
    <lineage>
        <taxon>Eukaryota</taxon>
        <taxon>Viridiplantae</taxon>
        <taxon>Streptophyta</taxon>
        <taxon>Embryophyta</taxon>
        <taxon>Tracheophyta</taxon>
        <taxon>Spermatophyta</taxon>
        <taxon>Magnoliopsida</taxon>
        <taxon>eudicotyledons</taxon>
        <taxon>Gunneridae</taxon>
        <taxon>Pentapetalae</taxon>
        <taxon>asterids</taxon>
        <taxon>campanulids</taxon>
        <taxon>Asterales</taxon>
        <taxon>Asteraceae</taxon>
        <taxon>Asteroideae</taxon>
        <taxon>Anthemideae</taxon>
        <taxon>Anthemidinae</taxon>
        <taxon>Tanacetum</taxon>
    </lineage>
</organism>